<dbReference type="InterPro" id="IPR036397">
    <property type="entry name" value="RNaseH_sf"/>
</dbReference>
<feature type="compositionally biased region" description="Basic residues" evidence="1">
    <location>
        <begin position="374"/>
        <end position="390"/>
    </location>
</feature>
<dbReference type="GeneID" id="80517444"/>
<accession>A0A6N1NFL5</accession>
<dbReference type="RefSeq" id="YP_010780753.1">
    <property type="nucleotide sequence ID" value="NC_075038.1"/>
</dbReference>
<organism evidence="2">
    <name type="scientific">Tupanvirus deep ocean</name>
    <dbReference type="NCBI Taxonomy" id="2126984"/>
    <lineage>
        <taxon>Viruses</taxon>
        <taxon>Varidnaviria</taxon>
        <taxon>Bamfordvirae</taxon>
        <taxon>Nucleocytoviricota</taxon>
        <taxon>Megaviricetes</taxon>
        <taxon>Imitervirales</taxon>
        <taxon>Mimiviridae</taxon>
        <taxon>Megamimivirinae</taxon>
        <taxon>Tupanvirus</taxon>
        <taxon>Tupanvirus altamarinense</taxon>
    </lineage>
</organism>
<reference evidence="2" key="2">
    <citation type="journal article" date="2018" name="Nat. Commun.">
        <title>Tailed giant Tupanvirus possesses the most complete translational apparatus of the known virosphere.</title>
        <authorList>
            <person name="Abrahao J."/>
            <person name="Silva L."/>
            <person name="Silva L.S."/>
            <person name="Khalil J.Y.B."/>
            <person name="Rodrigues R."/>
            <person name="Arantes T."/>
            <person name="Assis F."/>
            <person name="Boratto P."/>
            <person name="Andrade M."/>
            <person name="Kroon E.G."/>
            <person name="Ribeiro B."/>
            <person name="Bergier I."/>
            <person name="Seligmann H."/>
            <person name="Ghigo E."/>
            <person name="Colson P."/>
            <person name="Levasseur A."/>
            <person name="Kroemer G."/>
            <person name="Raoult D."/>
            <person name="La Scola B."/>
        </authorList>
    </citation>
    <scope>NUCLEOTIDE SEQUENCE [LARGE SCALE GENOMIC DNA]</scope>
    <source>
        <strain evidence="2">Deep ocean</strain>
    </source>
</reference>
<dbReference type="InterPro" id="IPR012337">
    <property type="entry name" value="RNaseH-like_sf"/>
</dbReference>
<dbReference type="KEGG" id="vg:80517444"/>
<dbReference type="Gene3D" id="3.30.420.10">
    <property type="entry name" value="Ribonuclease H-like superfamily/Ribonuclease H"/>
    <property type="match status" value="1"/>
</dbReference>
<proteinExistence type="predicted"/>
<evidence type="ECO:0000313" key="2">
    <source>
        <dbReference type="EMBL" id="QKU34134.1"/>
    </source>
</evidence>
<dbReference type="SUPFAM" id="SSF53098">
    <property type="entry name" value="Ribonuclease H-like"/>
    <property type="match status" value="1"/>
</dbReference>
<dbReference type="GO" id="GO:0003676">
    <property type="term" value="F:nucleic acid binding"/>
    <property type="evidence" value="ECO:0007669"/>
    <property type="project" value="InterPro"/>
</dbReference>
<feature type="region of interest" description="Disordered" evidence="1">
    <location>
        <begin position="327"/>
        <end position="390"/>
    </location>
</feature>
<dbReference type="EMBL" id="MF405918">
    <property type="protein sequence ID" value="QKU34134.1"/>
    <property type="molecule type" value="Genomic_DNA"/>
</dbReference>
<protein>
    <submittedName>
        <fullName evidence="2">Mg437 protein</fullName>
    </submittedName>
</protein>
<evidence type="ECO:0000256" key="1">
    <source>
        <dbReference type="SAM" id="MobiDB-lite"/>
    </source>
</evidence>
<feature type="compositionally biased region" description="Polar residues" evidence="1">
    <location>
        <begin position="327"/>
        <end position="336"/>
    </location>
</feature>
<sequence>MIIISWDVGIIHLAYCVLEYTFDGKQDEPVVRIIDWDEINLIEDDRVKLSCCGQMKTKKNEPAKICGKNATYYLQIDAMDKSLGFCKTHLPQHTTYWSNEKTKKLFKQISPANSCCYVKTDGSECGKTCKFVYSYDGIKSYYCTTHYKSALNKKIKELSPQPIKNLIVRKYPTDKLQFNLIKKLDELSEHFAKLKIEEVVIENQPSQKNPKMKSIANTLFDYFLIRGYVDKIHQMDIKLVRFMCPSNKLKVNNDNTIEVFKANKDNKKKYKLTKALGIQYTRQLLNSDEEQLDYLDLYKKKDDICDAYLQGRYYLEFIRNKNNIKPTKKVTGQKTKNASKKPIKNISGSKTTKKSINGVKTKKYLNASNNKNKKDNKKNKPKKQIKILSL</sequence>
<reference evidence="2" key="1">
    <citation type="submission" date="2017-06" db="EMBL/GenBank/DDBJ databases">
        <authorList>
            <person name="Assis F.L."/>
            <person name="Abrahao J.S."/>
            <person name="Silva L."/>
            <person name="Khalil J.B."/>
            <person name="Rodrigues R."/>
            <person name="Silva L.S."/>
            <person name="Boratto P."/>
            <person name="Andrade M."/>
            <person name="Kroon E.G."/>
            <person name="Ribeiro B."/>
            <person name="Bergier I."/>
            <person name="Seligmann H."/>
            <person name="Ghigo E."/>
            <person name="Colson P."/>
            <person name="Levasseur A."/>
            <person name="Raoult D."/>
            <person name="Scola B.L."/>
        </authorList>
    </citation>
    <scope>NUCLEOTIDE SEQUENCE</scope>
    <source>
        <strain evidence="2">Deep ocean</strain>
    </source>
</reference>
<name>A0A6N1NFL5_9VIRU</name>